<comment type="similarity">
    <text evidence="1">Belongs to the sigma-70 factor family. ECF subfamily.</text>
</comment>
<dbReference type="PANTHER" id="PTHR43133:SF50">
    <property type="entry name" value="ECF RNA POLYMERASE SIGMA FACTOR SIGM"/>
    <property type="match status" value="1"/>
</dbReference>
<dbReference type="InterPro" id="IPR007627">
    <property type="entry name" value="RNA_pol_sigma70_r2"/>
</dbReference>
<feature type="domain" description="RNA polymerase sigma-70 region 2" evidence="7">
    <location>
        <begin position="18"/>
        <end position="77"/>
    </location>
</feature>
<dbReference type="InterPro" id="IPR014284">
    <property type="entry name" value="RNA_pol_sigma-70_dom"/>
</dbReference>
<dbReference type="SUPFAM" id="SSF88659">
    <property type="entry name" value="Sigma3 and sigma4 domains of RNA polymerase sigma factors"/>
    <property type="match status" value="1"/>
</dbReference>
<evidence type="ECO:0000256" key="5">
    <source>
        <dbReference type="ARBA" id="ARBA00023163"/>
    </source>
</evidence>
<keyword evidence="10" id="KW-1185">Reference proteome</keyword>
<evidence type="ECO:0000256" key="2">
    <source>
        <dbReference type="ARBA" id="ARBA00023015"/>
    </source>
</evidence>
<dbReference type="Pfam" id="PF04542">
    <property type="entry name" value="Sigma70_r2"/>
    <property type="match status" value="1"/>
</dbReference>
<proteinExistence type="inferred from homology"/>
<dbReference type="Pfam" id="PF08281">
    <property type="entry name" value="Sigma70_r4_2"/>
    <property type="match status" value="1"/>
</dbReference>
<evidence type="ECO:0000259" key="8">
    <source>
        <dbReference type="Pfam" id="PF08281"/>
    </source>
</evidence>
<dbReference type="InterPro" id="IPR014325">
    <property type="entry name" value="RNA_pol_sigma-E_actinobac"/>
</dbReference>
<dbReference type="CDD" id="cd06171">
    <property type="entry name" value="Sigma70_r4"/>
    <property type="match status" value="1"/>
</dbReference>
<comment type="caution">
    <text evidence="9">The sequence shown here is derived from an EMBL/GenBank/DDBJ whole genome shotgun (WGS) entry which is preliminary data.</text>
</comment>
<name>A0ABQ4DWR4_9ACTN</name>
<evidence type="ECO:0000256" key="6">
    <source>
        <dbReference type="SAM" id="MobiDB-lite"/>
    </source>
</evidence>
<accession>A0ABQ4DWR4</accession>
<dbReference type="NCBIfam" id="TIGR02983">
    <property type="entry name" value="SigE-fam_strep"/>
    <property type="match status" value="1"/>
</dbReference>
<dbReference type="Gene3D" id="1.10.1740.10">
    <property type="match status" value="1"/>
</dbReference>
<dbReference type="InterPro" id="IPR013324">
    <property type="entry name" value="RNA_pol_sigma_r3/r4-like"/>
</dbReference>
<dbReference type="InterPro" id="IPR039425">
    <property type="entry name" value="RNA_pol_sigma-70-like"/>
</dbReference>
<dbReference type="EMBL" id="BONW01000005">
    <property type="protein sequence ID" value="GIG86892.1"/>
    <property type="molecule type" value="Genomic_DNA"/>
</dbReference>
<keyword evidence="4" id="KW-0238">DNA-binding</keyword>
<reference evidence="9 10" key="1">
    <citation type="submission" date="2021-01" db="EMBL/GenBank/DDBJ databases">
        <title>Whole genome shotgun sequence of Plantactinospora endophytica NBRC 110450.</title>
        <authorList>
            <person name="Komaki H."/>
            <person name="Tamura T."/>
        </authorList>
    </citation>
    <scope>NUCLEOTIDE SEQUENCE [LARGE SCALE GENOMIC DNA]</scope>
    <source>
        <strain evidence="9 10">NBRC 110450</strain>
    </source>
</reference>
<evidence type="ECO:0000259" key="7">
    <source>
        <dbReference type="Pfam" id="PF04542"/>
    </source>
</evidence>
<dbReference type="SUPFAM" id="SSF88946">
    <property type="entry name" value="Sigma2 domain of RNA polymerase sigma factors"/>
    <property type="match status" value="1"/>
</dbReference>
<evidence type="ECO:0000256" key="4">
    <source>
        <dbReference type="ARBA" id="ARBA00023125"/>
    </source>
</evidence>
<evidence type="ECO:0000256" key="3">
    <source>
        <dbReference type="ARBA" id="ARBA00023082"/>
    </source>
</evidence>
<gene>
    <name evidence="9" type="ORF">Pen02_18280</name>
</gene>
<dbReference type="PANTHER" id="PTHR43133">
    <property type="entry name" value="RNA POLYMERASE ECF-TYPE SIGMA FACTO"/>
    <property type="match status" value="1"/>
</dbReference>
<dbReference type="Gene3D" id="1.10.10.10">
    <property type="entry name" value="Winged helix-like DNA-binding domain superfamily/Winged helix DNA-binding domain"/>
    <property type="match status" value="1"/>
</dbReference>
<evidence type="ECO:0008006" key="11">
    <source>
        <dbReference type="Google" id="ProtNLM"/>
    </source>
</evidence>
<dbReference type="InterPro" id="IPR013325">
    <property type="entry name" value="RNA_pol_sigma_r2"/>
</dbReference>
<dbReference type="Proteomes" id="UP000646749">
    <property type="component" value="Unassembled WGS sequence"/>
</dbReference>
<keyword evidence="3" id="KW-0731">Sigma factor</keyword>
<keyword evidence="2" id="KW-0805">Transcription regulation</keyword>
<sequence length="250" mass="26880">MDPEESFREYVSGRVAVLSRAAYLLTGDRHLAEDLVQVTLIRVARRWERLVSRGDPDAYVRRTLYTQHVSMWRRRWRGIELYAEPPEVSAPDSTDGLARALVVRAALRRLAPRQRAVLVLRYFEDLTEAEAADALGCSISTVKSQTRDALARLRTLAPELADLIGSGGDDGPGPAARVSGARDTAAGTRPTPAVNLSAVDRAAADMAAPNRSAVDTSGVELSTVELSTVELSIVDVAAADGSSQDGEARG</sequence>
<organism evidence="9 10">
    <name type="scientific">Plantactinospora endophytica</name>
    <dbReference type="NCBI Taxonomy" id="673535"/>
    <lineage>
        <taxon>Bacteria</taxon>
        <taxon>Bacillati</taxon>
        <taxon>Actinomycetota</taxon>
        <taxon>Actinomycetes</taxon>
        <taxon>Micromonosporales</taxon>
        <taxon>Micromonosporaceae</taxon>
        <taxon>Plantactinospora</taxon>
    </lineage>
</organism>
<feature type="region of interest" description="Disordered" evidence="6">
    <location>
        <begin position="164"/>
        <end position="191"/>
    </location>
</feature>
<feature type="domain" description="RNA polymerase sigma factor 70 region 4 type 2" evidence="8">
    <location>
        <begin position="103"/>
        <end position="153"/>
    </location>
</feature>
<evidence type="ECO:0000313" key="10">
    <source>
        <dbReference type="Proteomes" id="UP000646749"/>
    </source>
</evidence>
<dbReference type="InterPro" id="IPR036388">
    <property type="entry name" value="WH-like_DNA-bd_sf"/>
</dbReference>
<protein>
    <recommendedName>
        <fullName evidence="11">SigE family RNA polymerase sigma factor</fullName>
    </recommendedName>
</protein>
<dbReference type="NCBIfam" id="TIGR02937">
    <property type="entry name" value="sigma70-ECF"/>
    <property type="match status" value="1"/>
</dbReference>
<evidence type="ECO:0000256" key="1">
    <source>
        <dbReference type="ARBA" id="ARBA00010641"/>
    </source>
</evidence>
<evidence type="ECO:0000313" key="9">
    <source>
        <dbReference type="EMBL" id="GIG86892.1"/>
    </source>
</evidence>
<keyword evidence="5" id="KW-0804">Transcription</keyword>
<dbReference type="InterPro" id="IPR013249">
    <property type="entry name" value="RNA_pol_sigma70_r4_t2"/>
</dbReference>